<dbReference type="Pfam" id="PF00149">
    <property type="entry name" value="Metallophos"/>
    <property type="match status" value="1"/>
</dbReference>
<dbReference type="InterPro" id="IPR029052">
    <property type="entry name" value="Metallo-depent_PP-like"/>
</dbReference>
<dbReference type="EMBL" id="CP041217">
    <property type="protein sequence ID" value="QDH19525.1"/>
    <property type="molecule type" value="Genomic_DNA"/>
</dbReference>
<accession>A0A4Y6UU30</accession>
<feature type="compositionally biased region" description="Basic and acidic residues" evidence="1">
    <location>
        <begin position="1"/>
        <end position="15"/>
    </location>
</feature>
<dbReference type="SUPFAM" id="SSF56300">
    <property type="entry name" value="Metallo-dependent phosphatases"/>
    <property type="match status" value="1"/>
</dbReference>
<dbReference type="GO" id="GO:0008758">
    <property type="term" value="F:UDP-2,3-diacylglucosamine hydrolase activity"/>
    <property type="evidence" value="ECO:0007669"/>
    <property type="project" value="TreeGrafter"/>
</dbReference>
<dbReference type="AlphaFoldDB" id="A0A4Y6UU30"/>
<dbReference type="KEGG" id="saca:FFV09_00835"/>
<evidence type="ECO:0000313" key="3">
    <source>
        <dbReference type="EMBL" id="QDH19525.1"/>
    </source>
</evidence>
<name>A0A4Y6UU30_SACBS</name>
<gene>
    <name evidence="3" type="ORF">FFV09_00835</name>
</gene>
<dbReference type="Proteomes" id="UP000316968">
    <property type="component" value="Chromosome"/>
</dbReference>
<dbReference type="PANTHER" id="PTHR31302">
    <property type="entry name" value="TRANSMEMBRANE PROTEIN WITH METALLOPHOSPHOESTERASE DOMAIN-RELATED"/>
    <property type="match status" value="1"/>
</dbReference>
<proteinExistence type="predicted"/>
<feature type="region of interest" description="Disordered" evidence="1">
    <location>
        <begin position="1"/>
        <end position="86"/>
    </location>
</feature>
<protein>
    <recommendedName>
        <fullName evidence="2">Calcineurin-like phosphoesterase domain-containing protein</fullName>
    </recommendedName>
</protein>
<dbReference type="GO" id="GO:0016020">
    <property type="term" value="C:membrane"/>
    <property type="evidence" value="ECO:0007669"/>
    <property type="project" value="GOC"/>
</dbReference>
<feature type="domain" description="Calcineurin-like phosphoesterase" evidence="2">
    <location>
        <begin position="172"/>
        <end position="327"/>
    </location>
</feature>
<dbReference type="PANTHER" id="PTHR31302:SF32">
    <property type="entry name" value="PHOSPHOESTERASE"/>
    <property type="match status" value="1"/>
</dbReference>
<organism evidence="3 4">
    <name type="scientific">Saccharibacillus brassicae</name>
    <dbReference type="NCBI Taxonomy" id="2583377"/>
    <lineage>
        <taxon>Bacteria</taxon>
        <taxon>Bacillati</taxon>
        <taxon>Bacillota</taxon>
        <taxon>Bacilli</taxon>
        <taxon>Bacillales</taxon>
        <taxon>Paenibacillaceae</taxon>
        <taxon>Saccharibacillus</taxon>
    </lineage>
</organism>
<sequence length="398" mass="42950">MAKQSYEADRYDRHAAVRPGRSGGACGIDRAAAVGRTCRPGRADESGADQERGGRRTGACRAASRSGRRSRRGTSSAQRDVSVKPDQADQMVLRNAVIAVLDTARDAAMVGHPDDRSEIAMAIKWGWKQALAAAAGAAAGLGVHMVKEAMAFRVLHEDVHIPGLPAAFDGYRVYFISDIHRRLLPEAEVAALEGKADIVWIGGDLTDRGVPEERTLANMRMLRKIGPSYAVYGNHDYEAYMPNMEKLDTLLEASGVKPLGSKNVPLHRGGSTIWLAGIDDLGPAGLWRGDPRIRREDCVLVLMHDPKWVVALRRTSANYAFAGHTHGGQISLPLVGPAASKPFYKTYLDGTHFIESEDGGTTGLRISRGIGTSHFPLRLGSPAETHLLTLRSAPPLQG</sequence>
<keyword evidence="4" id="KW-1185">Reference proteome</keyword>
<dbReference type="InterPro" id="IPR051158">
    <property type="entry name" value="Metallophosphoesterase_sf"/>
</dbReference>
<dbReference type="Gene3D" id="3.60.21.10">
    <property type="match status" value="1"/>
</dbReference>
<dbReference type="GO" id="GO:0009245">
    <property type="term" value="P:lipid A biosynthetic process"/>
    <property type="evidence" value="ECO:0007669"/>
    <property type="project" value="TreeGrafter"/>
</dbReference>
<evidence type="ECO:0000313" key="4">
    <source>
        <dbReference type="Proteomes" id="UP000316968"/>
    </source>
</evidence>
<feature type="compositionally biased region" description="Basic and acidic residues" evidence="1">
    <location>
        <begin position="41"/>
        <end position="54"/>
    </location>
</feature>
<evidence type="ECO:0000259" key="2">
    <source>
        <dbReference type="Pfam" id="PF00149"/>
    </source>
</evidence>
<dbReference type="InterPro" id="IPR004843">
    <property type="entry name" value="Calcineurin-like_PHP"/>
</dbReference>
<evidence type="ECO:0000256" key="1">
    <source>
        <dbReference type="SAM" id="MobiDB-lite"/>
    </source>
</evidence>
<reference evidence="3 4" key="1">
    <citation type="submission" date="2019-06" db="EMBL/GenBank/DDBJ databases">
        <title>Saccharibacillus brassicae sp. nov., an endophytic bacterium isolated from Chinese cabbage seeds (Brassica pekinensis).</title>
        <authorList>
            <person name="Jiang L."/>
            <person name="Lee J."/>
            <person name="Kim S.W."/>
        </authorList>
    </citation>
    <scope>NUCLEOTIDE SEQUENCE [LARGE SCALE GENOMIC DNA]</scope>
    <source>
        <strain evidence="4">KCTC 43072 / ATSA2</strain>
    </source>
</reference>
<dbReference type="OrthoDB" id="9780884at2"/>